<dbReference type="SUPFAM" id="SSF52833">
    <property type="entry name" value="Thioredoxin-like"/>
    <property type="match status" value="1"/>
</dbReference>
<dbReference type="Pfam" id="PF07845">
    <property type="entry name" value="DUF1636"/>
    <property type="match status" value="1"/>
</dbReference>
<dbReference type="InterPro" id="IPR036249">
    <property type="entry name" value="Thioredoxin-like_sf"/>
</dbReference>
<dbReference type="CDD" id="cd02980">
    <property type="entry name" value="TRX_Fd_family"/>
    <property type="match status" value="1"/>
</dbReference>
<dbReference type="Gene3D" id="3.40.30.10">
    <property type="entry name" value="Glutaredoxin"/>
    <property type="match status" value="1"/>
</dbReference>
<evidence type="ECO:0000313" key="2">
    <source>
        <dbReference type="Proteomes" id="UP001320898"/>
    </source>
</evidence>
<comment type="caution">
    <text evidence="1">The sequence shown here is derived from an EMBL/GenBank/DDBJ whole genome shotgun (WGS) entry which is preliminary data.</text>
</comment>
<proteinExistence type="predicted"/>
<gene>
    <name evidence="1" type="ORF">MUB46_08555</name>
</gene>
<keyword evidence="2" id="KW-1185">Reference proteome</keyword>
<dbReference type="AlphaFoldDB" id="A0AAW5R052"/>
<protein>
    <submittedName>
        <fullName evidence="1">DUF1636 domain-containing protein</fullName>
    </submittedName>
</protein>
<dbReference type="RefSeq" id="WP_261615466.1">
    <property type="nucleotide sequence ID" value="NZ_JALIDZ010000003.1"/>
</dbReference>
<organism evidence="1 2">
    <name type="scientific">Microbaculum marinisediminis</name>
    <dbReference type="NCBI Taxonomy" id="2931392"/>
    <lineage>
        <taxon>Bacteria</taxon>
        <taxon>Pseudomonadati</taxon>
        <taxon>Pseudomonadota</taxon>
        <taxon>Alphaproteobacteria</taxon>
        <taxon>Hyphomicrobiales</taxon>
        <taxon>Tepidamorphaceae</taxon>
        <taxon>Microbaculum</taxon>
    </lineage>
</organism>
<name>A0AAW5R052_9HYPH</name>
<reference evidence="1 2" key="1">
    <citation type="submission" date="2022-04" db="EMBL/GenBank/DDBJ databases">
        <authorList>
            <person name="Ye Y.-Q."/>
            <person name="Du Z.-J."/>
        </authorList>
    </citation>
    <scope>NUCLEOTIDE SEQUENCE [LARGE SCALE GENOMIC DNA]</scope>
    <source>
        <strain evidence="1 2">A6E488</strain>
    </source>
</reference>
<dbReference type="EMBL" id="JALIDZ010000003">
    <property type="protein sequence ID" value="MCT8971900.1"/>
    <property type="molecule type" value="Genomic_DNA"/>
</dbReference>
<dbReference type="InterPro" id="IPR012863">
    <property type="entry name" value="DUF1636"/>
</dbReference>
<dbReference type="Proteomes" id="UP001320898">
    <property type="component" value="Unassembled WGS sequence"/>
</dbReference>
<accession>A0AAW5R052</accession>
<evidence type="ECO:0000313" key="1">
    <source>
        <dbReference type="EMBL" id="MCT8971900.1"/>
    </source>
</evidence>
<sequence length="135" mass="14241">MARPFLYVCTTCKQDGAPLAEGETPPGKLLYEAVAEKLAAMGDAAPVEVEPVVCFANCEQGCSAGVSQPGKWAYMVGHIGPDHADDLIAYAAAYAKSDRGAVLRSGRPESLRHAIVGRFPTHLAFPQSPIKDAAE</sequence>